<dbReference type="Proteomes" id="UP000295493">
    <property type="component" value="Unassembled WGS sequence"/>
</dbReference>
<comment type="caution">
    <text evidence="2">The sequence shown here is derived from an EMBL/GenBank/DDBJ whole genome shotgun (WGS) entry which is preliminary data.</text>
</comment>
<keyword evidence="1" id="KW-0732">Signal</keyword>
<keyword evidence="3" id="KW-1185">Reference proteome</keyword>
<evidence type="ECO:0000313" key="2">
    <source>
        <dbReference type="EMBL" id="TDN84552.1"/>
    </source>
</evidence>
<feature type="chain" id="PRO_5020466320" description="Protease inhibitor Inh" evidence="1">
    <location>
        <begin position="22"/>
        <end position="136"/>
    </location>
</feature>
<gene>
    <name evidence="2" type="ORF">EV664_103197</name>
</gene>
<accession>A0A4R6FSA4</accession>
<feature type="signal peptide" evidence="1">
    <location>
        <begin position="1"/>
        <end position="21"/>
    </location>
</feature>
<sequence length="136" mass="14929">MKNRFWMRLSIVALLPVLAGAAAPKSGIAVIDALETGKWQLTEKDKPGGLDRSVCLPDKVALIQVAYSSDECSRFVIDNQPRSGTVHYTCPGKGHGRTTLRMETPRRVEIETQGVWNGMPFNMLIDARKTGVCSAK</sequence>
<evidence type="ECO:0000256" key="1">
    <source>
        <dbReference type="SAM" id="SignalP"/>
    </source>
</evidence>
<proteinExistence type="predicted"/>
<evidence type="ECO:0008006" key="4">
    <source>
        <dbReference type="Google" id="ProtNLM"/>
    </source>
</evidence>
<dbReference type="AlphaFoldDB" id="A0A4R6FSA4"/>
<reference evidence="2 3" key="1">
    <citation type="submission" date="2019-03" db="EMBL/GenBank/DDBJ databases">
        <title>Genomic Encyclopedia of Type Strains, Phase IV (KMG-IV): sequencing the most valuable type-strain genomes for metagenomic binning, comparative biology and taxonomic classification.</title>
        <authorList>
            <person name="Goeker M."/>
        </authorList>
    </citation>
    <scope>NUCLEOTIDE SEQUENCE [LARGE SCALE GENOMIC DNA]</scope>
    <source>
        <strain evidence="2 3">DSM 25059</strain>
    </source>
</reference>
<dbReference type="RefSeq" id="WP_229668146.1">
    <property type="nucleotide sequence ID" value="NZ_BMLU01000003.1"/>
</dbReference>
<dbReference type="EMBL" id="SNWD01000003">
    <property type="protein sequence ID" value="TDN84552.1"/>
    <property type="molecule type" value="Genomic_DNA"/>
</dbReference>
<name>A0A4R6FSA4_9SPHN</name>
<evidence type="ECO:0000313" key="3">
    <source>
        <dbReference type="Proteomes" id="UP000295493"/>
    </source>
</evidence>
<protein>
    <recommendedName>
        <fullName evidence="4">Protease inhibitor Inh</fullName>
    </recommendedName>
</protein>
<organism evidence="2 3">
    <name type="scientific">Stakelama pacifica</name>
    <dbReference type="NCBI Taxonomy" id="517720"/>
    <lineage>
        <taxon>Bacteria</taxon>
        <taxon>Pseudomonadati</taxon>
        <taxon>Pseudomonadota</taxon>
        <taxon>Alphaproteobacteria</taxon>
        <taxon>Sphingomonadales</taxon>
        <taxon>Sphingomonadaceae</taxon>
        <taxon>Stakelama</taxon>
    </lineage>
</organism>